<comment type="caution">
    <text evidence="2">The sequence shown here is derived from an EMBL/GenBank/DDBJ whole genome shotgun (WGS) entry which is preliminary data.</text>
</comment>
<sequence length="176" mass="19672">MQPCERRPDRQRRPSNKVSLLSPRKPAPRVASLHECTLVVSGFLQVWRRLMMDSVFFQTSLFSRASQCDGWLATVPDAPLPLHFIGGASVSHVEGLRRRLVLDEGREAQLAGHAADRRWSDAGGRRPDRRHASVTRVGVDLTERACRPLIKLSTRRTAAARAVRVSEPVPQPLLSL</sequence>
<protein>
    <submittedName>
        <fullName evidence="2">Uncharacterized protein</fullName>
    </submittedName>
</protein>
<gene>
    <name evidence="2" type="ORF">EVAR_84724_1</name>
</gene>
<evidence type="ECO:0000313" key="2">
    <source>
        <dbReference type="EMBL" id="GBP41380.1"/>
    </source>
</evidence>
<feature type="region of interest" description="Disordered" evidence="1">
    <location>
        <begin position="1"/>
        <end position="24"/>
    </location>
</feature>
<keyword evidence="3" id="KW-1185">Reference proteome</keyword>
<feature type="compositionally biased region" description="Basic and acidic residues" evidence="1">
    <location>
        <begin position="1"/>
        <end position="12"/>
    </location>
</feature>
<accession>A0A4C1VS62</accession>
<proteinExistence type="predicted"/>
<organism evidence="2 3">
    <name type="scientific">Eumeta variegata</name>
    <name type="common">Bagworm moth</name>
    <name type="synonym">Eumeta japonica</name>
    <dbReference type="NCBI Taxonomy" id="151549"/>
    <lineage>
        <taxon>Eukaryota</taxon>
        <taxon>Metazoa</taxon>
        <taxon>Ecdysozoa</taxon>
        <taxon>Arthropoda</taxon>
        <taxon>Hexapoda</taxon>
        <taxon>Insecta</taxon>
        <taxon>Pterygota</taxon>
        <taxon>Neoptera</taxon>
        <taxon>Endopterygota</taxon>
        <taxon>Lepidoptera</taxon>
        <taxon>Glossata</taxon>
        <taxon>Ditrysia</taxon>
        <taxon>Tineoidea</taxon>
        <taxon>Psychidae</taxon>
        <taxon>Oiketicinae</taxon>
        <taxon>Eumeta</taxon>
    </lineage>
</organism>
<feature type="compositionally biased region" description="Basic and acidic residues" evidence="1">
    <location>
        <begin position="114"/>
        <end position="126"/>
    </location>
</feature>
<dbReference type="EMBL" id="BGZK01000398">
    <property type="protein sequence ID" value="GBP41380.1"/>
    <property type="molecule type" value="Genomic_DNA"/>
</dbReference>
<evidence type="ECO:0000256" key="1">
    <source>
        <dbReference type="SAM" id="MobiDB-lite"/>
    </source>
</evidence>
<feature type="region of interest" description="Disordered" evidence="1">
    <location>
        <begin position="113"/>
        <end position="132"/>
    </location>
</feature>
<evidence type="ECO:0000313" key="3">
    <source>
        <dbReference type="Proteomes" id="UP000299102"/>
    </source>
</evidence>
<name>A0A4C1VS62_EUMVA</name>
<dbReference type="Proteomes" id="UP000299102">
    <property type="component" value="Unassembled WGS sequence"/>
</dbReference>
<reference evidence="2 3" key="1">
    <citation type="journal article" date="2019" name="Commun. Biol.">
        <title>The bagworm genome reveals a unique fibroin gene that provides high tensile strength.</title>
        <authorList>
            <person name="Kono N."/>
            <person name="Nakamura H."/>
            <person name="Ohtoshi R."/>
            <person name="Tomita M."/>
            <person name="Numata K."/>
            <person name="Arakawa K."/>
        </authorList>
    </citation>
    <scope>NUCLEOTIDE SEQUENCE [LARGE SCALE GENOMIC DNA]</scope>
</reference>
<dbReference type="AlphaFoldDB" id="A0A4C1VS62"/>